<sequence length="136" mass="15311">MELCSSIVVGVGPCLREQTSDSALPEAYYLIYLYLVRAFARGVYNIDYYFSAKRSKNLLGLGNKELGEGVVYKGYIEIVEAVVKVGGTFILDSIDISSRVKLEEKLKKERKIEKTLLVDLYSLENRVEESSNSLIN</sequence>
<evidence type="ECO:0000313" key="2">
    <source>
        <dbReference type="Proteomes" id="UP000624244"/>
    </source>
</evidence>
<comment type="caution">
    <text evidence="1">The sequence shown here is derived from an EMBL/GenBank/DDBJ whole genome shotgun (WGS) entry which is preliminary data.</text>
</comment>
<proteinExistence type="predicted"/>
<dbReference type="AlphaFoldDB" id="A0A8H5ZG31"/>
<evidence type="ECO:0000313" key="1">
    <source>
        <dbReference type="EMBL" id="KAF5848139.1"/>
    </source>
</evidence>
<accession>A0A8H5ZG31</accession>
<reference evidence="1" key="1">
    <citation type="submission" date="2019-11" db="EMBL/GenBank/DDBJ databases">
        <title>Bipolaris sorokiniana Genome sequencing.</title>
        <authorList>
            <person name="Wang H."/>
        </authorList>
    </citation>
    <scope>NUCLEOTIDE SEQUENCE</scope>
</reference>
<dbReference type="EMBL" id="WNKQ01000011">
    <property type="protein sequence ID" value="KAF5848139.1"/>
    <property type="molecule type" value="Genomic_DNA"/>
</dbReference>
<protein>
    <submittedName>
        <fullName evidence="1">Uncharacterized protein</fullName>
    </submittedName>
</protein>
<dbReference type="Proteomes" id="UP000624244">
    <property type="component" value="Unassembled WGS sequence"/>
</dbReference>
<gene>
    <name evidence="1" type="ORF">GGP41_005495</name>
</gene>
<name>A0A8H5ZG31_COCSA</name>
<organism evidence="1 2">
    <name type="scientific">Cochliobolus sativus</name>
    <name type="common">Common root rot and spot blotch fungus</name>
    <name type="synonym">Bipolaris sorokiniana</name>
    <dbReference type="NCBI Taxonomy" id="45130"/>
    <lineage>
        <taxon>Eukaryota</taxon>
        <taxon>Fungi</taxon>
        <taxon>Dikarya</taxon>
        <taxon>Ascomycota</taxon>
        <taxon>Pezizomycotina</taxon>
        <taxon>Dothideomycetes</taxon>
        <taxon>Pleosporomycetidae</taxon>
        <taxon>Pleosporales</taxon>
        <taxon>Pleosporineae</taxon>
        <taxon>Pleosporaceae</taxon>
        <taxon>Bipolaris</taxon>
    </lineage>
</organism>